<keyword evidence="2" id="KW-1185">Reference proteome</keyword>
<evidence type="ECO:0000313" key="1">
    <source>
        <dbReference type="EMBL" id="TDF72435.1"/>
    </source>
</evidence>
<dbReference type="EMBL" id="SMOG01000045">
    <property type="protein sequence ID" value="TDF72435.1"/>
    <property type="molecule type" value="Genomic_DNA"/>
</dbReference>
<evidence type="ECO:0000313" key="2">
    <source>
        <dbReference type="Proteomes" id="UP000294588"/>
    </source>
</evidence>
<dbReference type="Proteomes" id="UP000294588">
    <property type="component" value="Unassembled WGS sequence"/>
</dbReference>
<proteinExistence type="predicted"/>
<reference evidence="1" key="1">
    <citation type="submission" date="2019-03" db="EMBL/GenBank/DDBJ databases">
        <title>Candidatus Syntrophosphaera thermopropionivorans: a novel player in syntrophic propionate oxidation during anaerobic digestion.</title>
        <authorList>
            <person name="Dyksma S."/>
        </authorList>
    </citation>
    <scope>NUCLEOTIDE SEQUENCE</scope>
    <source>
        <strain evidence="1">W5</strain>
    </source>
</reference>
<keyword evidence="1" id="KW-0413">Isomerase</keyword>
<sequence length="350" mass="39547">MKIAQIVGARPQFIKLAPLSRLVREKHQEIIIHSGQHYDIQMNDVFFQDMLIPAPDYNLDVGSGTQAQQTAEILEALEPLLIEEKPDWVLIYGDTNTTLAGALAAAKLGIKTAHIEAGLRSFNRSMPEELNRIVADHLSDLLFCPTETAMQNLHHEGLEERARLVGDIMTDSLKLGLELAKDNSDILKELKLEPGSFLLLTLHRPYNVDDPQMLSLILSGLDSLNKLIIFPVHPRTRNILCHMEPEKFNNIRFIEPLSYLDFITLMQASEMILTDSGGIQKEAYIIRKLCVTLRPETEWIETVKSGWNILLPPQSKEFPEKILSIFQPAYHPLLFGSDVSQKILSILEQA</sequence>
<protein>
    <submittedName>
        <fullName evidence="1">UDP-N-acetylglucosamine 2-epimerase (Non-hydrolyzing)</fullName>
        <ecNumber evidence="1">5.1.3.14</ecNumber>
    </submittedName>
</protein>
<accession>A0AC61QHK2</accession>
<organism evidence="1 2">
    <name type="scientific">Candidatus Syntrophosphaera thermopropionivorans</name>
    <dbReference type="NCBI Taxonomy" id="2593015"/>
    <lineage>
        <taxon>Bacteria</taxon>
        <taxon>Pseudomonadati</taxon>
        <taxon>Candidatus Cloacimonadota</taxon>
        <taxon>Candidatus Cloacimonadia</taxon>
        <taxon>Candidatus Cloacimonadales</taxon>
        <taxon>Candidatus Cloacimonadaceae</taxon>
        <taxon>Candidatus Syntrophosphaera</taxon>
    </lineage>
</organism>
<comment type="caution">
    <text evidence="1">The sequence shown here is derived from an EMBL/GenBank/DDBJ whole genome shotgun (WGS) entry which is preliminary data.</text>
</comment>
<gene>
    <name evidence="1" type="ORF">E0946_07070</name>
</gene>
<dbReference type="EC" id="5.1.3.14" evidence="1"/>
<name>A0AC61QHK2_9BACT</name>